<gene>
    <name evidence="2" type="ORF">C447_10820</name>
</gene>
<feature type="transmembrane region" description="Helical" evidence="1">
    <location>
        <begin position="141"/>
        <end position="166"/>
    </location>
</feature>
<dbReference type="EMBL" id="AOMB01000032">
    <property type="protein sequence ID" value="EMA37923.1"/>
    <property type="molecule type" value="Genomic_DNA"/>
</dbReference>
<dbReference type="OrthoDB" id="30974at2157"/>
<dbReference type="Gene3D" id="1.10.1760.20">
    <property type="match status" value="1"/>
</dbReference>
<proteinExistence type="predicted"/>
<dbReference type="eggNOG" id="arCOG07678">
    <property type="taxonomic scope" value="Archaea"/>
</dbReference>
<feature type="transmembrane region" description="Helical" evidence="1">
    <location>
        <begin position="109"/>
        <end position="129"/>
    </location>
</feature>
<dbReference type="Pfam" id="PF06177">
    <property type="entry name" value="QueT"/>
    <property type="match status" value="1"/>
</dbReference>
<dbReference type="InterPro" id="IPR010387">
    <property type="entry name" value="QueT"/>
</dbReference>
<feature type="transmembrane region" description="Helical" evidence="1">
    <location>
        <begin position="221"/>
        <end position="239"/>
    </location>
</feature>
<accession>M0LXM5</accession>
<comment type="caution">
    <text evidence="2">The sequence shown here is derived from an EMBL/GenBank/DDBJ whole genome shotgun (WGS) entry which is preliminary data.</text>
</comment>
<keyword evidence="3" id="KW-1185">Reference proteome</keyword>
<keyword evidence="1" id="KW-0812">Transmembrane</keyword>
<feature type="transmembrane region" description="Helical" evidence="1">
    <location>
        <begin position="34"/>
        <end position="57"/>
    </location>
</feature>
<organism evidence="2 3">
    <name type="scientific">Halococcus hamelinensis 100A6</name>
    <dbReference type="NCBI Taxonomy" id="1132509"/>
    <lineage>
        <taxon>Archaea</taxon>
        <taxon>Methanobacteriati</taxon>
        <taxon>Methanobacteriota</taxon>
        <taxon>Stenosarchaea group</taxon>
        <taxon>Halobacteria</taxon>
        <taxon>Halobacteriales</taxon>
        <taxon>Halococcaceae</taxon>
        <taxon>Halococcus</taxon>
    </lineage>
</organism>
<evidence type="ECO:0000313" key="3">
    <source>
        <dbReference type="Proteomes" id="UP000011566"/>
    </source>
</evidence>
<feature type="transmembrane region" description="Helical" evidence="1">
    <location>
        <begin position="69"/>
        <end position="88"/>
    </location>
</feature>
<evidence type="ECO:0000256" key="1">
    <source>
        <dbReference type="SAM" id="Phobius"/>
    </source>
</evidence>
<keyword evidence="1" id="KW-1133">Transmembrane helix</keyword>
<dbReference type="Proteomes" id="UP000011566">
    <property type="component" value="Unassembled WGS sequence"/>
</dbReference>
<protein>
    <recommendedName>
        <fullName evidence="4">QueT transporter</fullName>
    </recommendedName>
</protein>
<sequence>MLVAVVAAVYAAILVPFKAFQIIPGFVSVRPANVFPVIFGLMFGPAAAWGSAIGNLIGDIFGGTLSPGSIFGFVGNFFYAMVGYKLWGSLGPLSSGNEPDFRSNTGTQLAEYVVIAAVASALTASTIAWGLDTLGLAPFPAISISIGVNNFLTSAILGPILLFLLWGRVKDLGLLYPDVMRSEDLPDVGTSRTQLAAYGFLVVAFVWIAVGTFVAPPGSTFQLVLGAVGLVLAFALAAVSGERLSSIVS</sequence>
<keyword evidence="1" id="KW-0472">Membrane</keyword>
<feature type="transmembrane region" description="Helical" evidence="1">
    <location>
        <begin position="6"/>
        <end position="27"/>
    </location>
</feature>
<name>M0LXM5_9EURY</name>
<dbReference type="AlphaFoldDB" id="M0LXM5"/>
<dbReference type="PATRIC" id="fig|1132509.6.peg.2445"/>
<evidence type="ECO:0000313" key="2">
    <source>
        <dbReference type="EMBL" id="EMA37923.1"/>
    </source>
</evidence>
<feature type="transmembrane region" description="Helical" evidence="1">
    <location>
        <begin position="195"/>
        <end position="215"/>
    </location>
</feature>
<reference evidence="2 3" key="1">
    <citation type="journal article" date="2014" name="PLoS Genet.">
        <title>Phylogenetically driven sequencing of extremely halophilic archaea reveals strategies for static and dynamic osmo-response.</title>
        <authorList>
            <person name="Becker E.A."/>
            <person name="Seitzer P.M."/>
            <person name="Tritt A."/>
            <person name="Larsen D."/>
            <person name="Krusor M."/>
            <person name="Yao A.I."/>
            <person name="Wu D."/>
            <person name="Madern D."/>
            <person name="Eisen J.A."/>
            <person name="Darling A.E."/>
            <person name="Facciotti M.T."/>
        </authorList>
    </citation>
    <scope>NUCLEOTIDE SEQUENCE [LARGE SCALE GENOMIC DNA]</scope>
    <source>
        <strain evidence="2 3">100A6</strain>
    </source>
</reference>
<evidence type="ECO:0008006" key="4">
    <source>
        <dbReference type="Google" id="ProtNLM"/>
    </source>
</evidence>